<comment type="catalytic activity">
    <reaction evidence="7">
        <text>L-methionyl-[protein] + [thioredoxin]-disulfide + H2O = L-methionyl-(R)-S-oxide-[protein] + [thioredoxin]-dithiol</text>
        <dbReference type="Rhea" id="RHEA:24164"/>
        <dbReference type="Rhea" id="RHEA-COMP:10698"/>
        <dbReference type="Rhea" id="RHEA-COMP:10700"/>
        <dbReference type="Rhea" id="RHEA-COMP:12313"/>
        <dbReference type="Rhea" id="RHEA-COMP:12314"/>
        <dbReference type="ChEBI" id="CHEBI:15377"/>
        <dbReference type="ChEBI" id="CHEBI:16044"/>
        <dbReference type="ChEBI" id="CHEBI:29950"/>
        <dbReference type="ChEBI" id="CHEBI:45764"/>
        <dbReference type="ChEBI" id="CHEBI:50058"/>
        <dbReference type="EC" id="1.8.4.12"/>
    </reaction>
</comment>
<comment type="similarity">
    <text evidence="2">In the N-terminal section; belongs to the MsrA Met sulfoxide reductase family.</text>
</comment>
<evidence type="ECO:0000256" key="3">
    <source>
        <dbReference type="ARBA" id="ARBA00023002"/>
    </source>
</evidence>
<dbReference type="GO" id="GO:0030091">
    <property type="term" value="P:protein repair"/>
    <property type="evidence" value="ECO:0007669"/>
    <property type="project" value="InterPro"/>
</dbReference>
<dbReference type="AlphaFoldDB" id="A0A4R9C1R5"/>
<keyword evidence="4" id="KW-0511">Multifunctional enzyme</keyword>
<dbReference type="InterPro" id="IPR028427">
    <property type="entry name" value="Met_Sox_Rdtase_MsrB"/>
</dbReference>
<dbReference type="Gene3D" id="2.170.150.20">
    <property type="entry name" value="Peptide methionine sulfoxide reductase"/>
    <property type="match status" value="1"/>
</dbReference>
<dbReference type="Proteomes" id="UP000297454">
    <property type="component" value="Unassembled WGS sequence"/>
</dbReference>
<dbReference type="NCBIfam" id="TIGR00401">
    <property type="entry name" value="msrA"/>
    <property type="match status" value="1"/>
</dbReference>
<protein>
    <recommendedName>
        <fullName evidence="9">Peptide methionine sulfoxide reductase MsrA</fullName>
        <shortName evidence="9">Protein-methionine-S-oxide reductase</shortName>
        <ecNumber evidence="9">1.8.4.11</ecNumber>
    </recommendedName>
    <alternativeName>
        <fullName evidence="9">Peptide-methionine (S)-S-oxide reductase</fullName>
        <shortName evidence="9">Peptide Met(O) reductase</shortName>
    </alternativeName>
</protein>
<dbReference type="FunFam" id="2.170.150.20:FF:000003">
    <property type="entry name" value="Peptide methionine sulfoxide reductase MsrB"/>
    <property type="match status" value="1"/>
</dbReference>
<comment type="function">
    <text evidence="5 9">Has an important function as a repair enzyme for proteins that have been inactivated by oxidation. Catalyzes the reversible oxidation-reduction of methionine sulfoxide in proteins to methionine.</text>
</comment>
<evidence type="ECO:0000313" key="11">
    <source>
        <dbReference type="EMBL" id="TFF65282.1"/>
    </source>
</evidence>
<evidence type="ECO:0000256" key="2">
    <source>
        <dbReference type="ARBA" id="ARBA00011017"/>
    </source>
</evidence>
<dbReference type="InterPro" id="IPR036509">
    <property type="entry name" value="Met_Sox_Rdtase_MsrA_sf"/>
</dbReference>
<evidence type="ECO:0000256" key="5">
    <source>
        <dbReference type="ARBA" id="ARBA00024679"/>
    </source>
</evidence>
<dbReference type="PANTHER" id="PTHR10173:SF59">
    <property type="entry name" value="PEPTIDE METHIONINE SULFOXIDE REDUCTASE MSRA_MSRB"/>
    <property type="match status" value="1"/>
</dbReference>
<comment type="catalytic activity">
    <reaction evidence="6 9">
        <text>L-methionyl-[protein] + [thioredoxin]-disulfide + H2O = L-methionyl-(S)-S-oxide-[protein] + [thioredoxin]-dithiol</text>
        <dbReference type="Rhea" id="RHEA:14217"/>
        <dbReference type="Rhea" id="RHEA-COMP:10698"/>
        <dbReference type="Rhea" id="RHEA-COMP:10700"/>
        <dbReference type="Rhea" id="RHEA-COMP:12313"/>
        <dbReference type="Rhea" id="RHEA-COMP:12315"/>
        <dbReference type="ChEBI" id="CHEBI:15377"/>
        <dbReference type="ChEBI" id="CHEBI:16044"/>
        <dbReference type="ChEBI" id="CHEBI:29950"/>
        <dbReference type="ChEBI" id="CHEBI:44120"/>
        <dbReference type="ChEBI" id="CHEBI:50058"/>
        <dbReference type="EC" id="1.8.4.11"/>
    </reaction>
</comment>
<dbReference type="InterPro" id="IPR011057">
    <property type="entry name" value="Mss4-like_sf"/>
</dbReference>
<keyword evidence="3 9" id="KW-0560">Oxidoreductase</keyword>
<dbReference type="SUPFAM" id="SSF55068">
    <property type="entry name" value="Peptide methionine sulfoxide reductase"/>
    <property type="match status" value="1"/>
</dbReference>
<dbReference type="RefSeq" id="WP_134744081.1">
    <property type="nucleotide sequence ID" value="NZ_JBFNFK010000017.1"/>
</dbReference>
<evidence type="ECO:0000256" key="7">
    <source>
        <dbReference type="ARBA" id="ARBA00048488"/>
    </source>
</evidence>
<dbReference type="EMBL" id="SCFR01000022">
    <property type="protein sequence ID" value="TFF65282.1"/>
    <property type="molecule type" value="Genomic_DNA"/>
</dbReference>
<dbReference type="GO" id="GO:0006979">
    <property type="term" value="P:response to oxidative stress"/>
    <property type="evidence" value="ECO:0007669"/>
    <property type="project" value="InterPro"/>
</dbReference>
<dbReference type="GO" id="GO:0008113">
    <property type="term" value="F:peptide-methionine (S)-S-oxide reductase activity"/>
    <property type="evidence" value="ECO:0007669"/>
    <property type="project" value="UniProtKB-UniRule"/>
</dbReference>
<dbReference type="InterPro" id="IPR002579">
    <property type="entry name" value="Met_Sox_Rdtase_MsrB_dom"/>
</dbReference>
<gene>
    <name evidence="11" type="primary">msrB</name>
    <name evidence="9" type="synonym">msrA</name>
    <name evidence="11" type="ORF">EQF91_06300</name>
</gene>
<dbReference type="SUPFAM" id="SSF51316">
    <property type="entry name" value="Mss4-like"/>
    <property type="match status" value="1"/>
</dbReference>
<dbReference type="HAMAP" id="MF_01401">
    <property type="entry name" value="MsrA"/>
    <property type="match status" value="1"/>
</dbReference>
<comment type="catalytic activity">
    <reaction evidence="8 9">
        <text>[thioredoxin]-disulfide + L-methionine + H2O = L-methionine (S)-S-oxide + [thioredoxin]-dithiol</text>
        <dbReference type="Rhea" id="RHEA:19993"/>
        <dbReference type="Rhea" id="RHEA-COMP:10698"/>
        <dbReference type="Rhea" id="RHEA-COMP:10700"/>
        <dbReference type="ChEBI" id="CHEBI:15377"/>
        <dbReference type="ChEBI" id="CHEBI:29950"/>
        <dbReference type="ChEBI" id="CHEBI:50058"/>
        <dbReference type="ChEBI" id="CHEBI:57844"/>
        <dbReference type="ChEBI" id="CHEBI:58772"/>
        <dbReference type="EC" id="1.8.4.11"/>
    </reaction>
</comment>
<evidence type="ECO:0000313" key="12">
    <source>
        <dbReference type="Proteomes" id="UP000297454"/>
    </source>
</evidence>
<evidence type="ECO:0000256" key="1">
    <source>
        <dbReference type="ARBA" id="ARBA00008076"/>
    </source>
</evidence>
<dbReference type="GO" id="GO:0005737">
    <property type="term" value="C:cytoplasm"/>
    <property type="evidence" value="ECO:0007669"/>
    <property type="project" value="TreeGrafter"/>
</dbReference>
<feature type="active site" evidence="9">
    <location>
        <position position="22"/>
    </location>
</feature>
<evidence type="ECO:0000256" key="6">
    <source>
        <dbReference type="ARBA" id="ARBA00047806"/>
    </source>
</evidence>
<reference evidence="11 12" key="1">
    <citation type="submission" date="2019-01" db="EMBL/GenBank/DDBJ databases">
        <title>Draft Genome Sequences of Helcococcus ovis Strains Isolated from the Uterus and Vagina of Dairy Cows with Metritis.</title>
        <authorList>
            <person name="Cunha F."/>
            <person name="Jeon S.J."/>
            <person name="Kutzer P."/>
            <person name="Galvao K.N."/>
        </authorList>
    </citation>
    <scope>NUCLEOTIDE SEQUENCE [LARGE SCALE GENOMIC DNA]</scope>
    <source>
        <strain evidence="11 12">KG-37</strain>
    </source>
</reference>
<sequence>MKIKSEINAKENEKEIYLAGGCFWGTQAYFDMIDGVIATEVGYANGITENPTYKQVCTGATGFAETTKIIYNPLKINLYQLLEQFFRTINPTSLNKQGGDIGTQYRTGVYSLNNEDRQTVREFFELVKNNYDKEIVVENKIIENYYIAEEYHQKYLEKNPGGYCHVDLSLSSDDLKYTKYVKPSDEELKIKLTEKQYQITQNADTEMPYSSEYEDNYEKGLYVDIVTGQPLFASTDKFDSGCGWPSFSRPIEDAVNYYEDNKLNRKRIEVKSKSGDTHLGHVFNDGPKELGGLRYCINGDSLKFIPYDEMDEKGYSEYKKYVE</sequence>
<dbReference type="Pfam" id="PF01641">
    <property type="entry name" value="SelR"/>
    <property type="match status" value="1"/>
</dbReference>
<evidence type="ECO:0000256" key="4">
    <source>
        <dbReference type="ARBA" id="ARBA00023268"/>
    </source>
</evidence>
<evidence type="ECO:0000256" key="9">
    <source>
        <dbReference type="HAMAP-Rule" id="MF_01401"/>
    </source>
</evidence>
<dbReference type="PANTHER" id="PTHR10173">
    <property type="entry name" value="METHIONINE SULFOXIDE REDUCTASE"/>
    <property type="match status" value="1"/>
</dbReference>
<evidence type="ECO:0000259" key="10">
    <source>
        <dbReference type="PROSITE" id="PS51790"/>
    </source>
</evidence>
<dbReference type="EC" id="1.8.4.11" evidence="9"/>
<organism evidence="11 12">
    <name type="scientific">Helcococcus ovis</name>
    <dbReference type="NCBI Taxonomy" id="72026"/>
    <lineage>
        <taxon>Bacteria</taxon>
        <taxon>Bacillati</taxon>
        <taxon>Bacillota</taxon>
        <taxon>Tissierellia</taxon>
        <taxon>Tissierellales</taxon>
        <taxon>Peptoniphilaceae</taxon>
        <taxon>Helcococcus</taxon>
    </lineage>
</organism>
<comment type="similarity">
    <text evidence="9">Belongs to the MsrA Met sulfoxide reductase family.</text>
</comment>
<accession>A0A4R9C1R5</accession>
<dbReference type="PROSITE" id="PS51790">
    <property type="entry name" value="MSRB"/>
    <property type="match status" value="1"/>
</dbReference>
<dbReference type="NCBIfam" id="TIGR00357">
    <property type="entry name" value="peptide-methionine (R)-S-oxide reductase MsrB"/>
    <property type="match status" value="1"/>
</dbReference>
<name>A0A4R9C1R5_9FIRM</name>
<proteinExistence type="inferred from homology"/>
<comment type="similarity">
    <text evidence="1">In the C-terminal section; belongs to the MsrB Met sulfoxide reductase family.</text>
</comment>
<dbReference type="GO" id="GO:0033743">
    <property type="term" value="F:peptide-methionine (R)-S-oxide reductase activity"/>
    <property type="evidence" value="ECO:0007669"/>
    <property type="project" value="UniProtKB-EC"/>
</dbReference>
<comment type="caution">
    <text evidence="11">The sequence shown here is derived from an EMBL/GenBank/DDBJ whole genome shotgun (WGS) entry which is preliminary data.</text>
</comment>
<evidence type="ECO:0000256" key="8">
    <source>
        <dbReference type="ARBA" id="ARBA00048782"/>
    </source>
</evidence>
<dbReference type="InterPro" id="IPR002569">
    <property type="entry name" value="Met_Sox_Rdtase_MsrA_dom"/>
</dbReference>
<keyword evidence="12" id="KW-1185">Reference proteome</keyword>
<dbReference type="Pfam" id="PF01625">
    <property type="entry name" value="PMSR"/>
    <property type="match status" value="1"/>
</dbReference>
<dbReference type="Gene3D" id="3.30.1060.10">
    <property type="entry name" value="Peptide methionine sulphoxide reductase MsrA"/>
    <property type="match status" value="1"/>
</dbReference>
<feature type="domain" description="MsrB" evidence="10">
    <location>
        <begin position="185"/>
        <end position="307"/>
    </location>
</feature>